<proteinExistence type="predicted"/>
<dbReference type="Proteomes" id="UP000642488">
    <property type="component" value="Unassembled WGS sequence"/>
</dbReference>
<dbReference type="PANTHER" id="PTHR43610">
    <property type="entry name" value="BLL6696 PROTEIN"/>
    <property type="match status" value="1"/>
</dbReference>
<comment type="caution">
    <text evidence="2">The sequence shown here is derived from an EMBL/GenBank/DDBJ whole genome shotgun (WGS) entry which is preliminary data.</text>
</comment>
<accession>A0A934I742</accession>
<reference evidence="2" key="1">
    <citation type="submission" date="2020-12" db="EMBL/GenBank/DDBJ databases">
        <title>Bacterial taxonomy.</title>
        <authorList>
            <person name="Pan X."/>
        </authorList>
    </citation>
    <scope>NUCLEOTIDE SEQUENCE</scope>
    <source>
        <strain evidence="2">KCTC 52957</strain>
    </source>
</reference>
<feature type="domain" description="N-acetyltransferase" evidence="1">
    <location>
        <begin position="15"/>
        <end position="160"/>
    </location>
</feature>
<dbReference type="SUPFAM" id="SSF55729">
    <property type="entry name" value="Acyl-CoA N-acyltransferases (Nat)"/>
    <property type="match status" value="1"/>
</dbReference>
<dbReference type="RefSeq" id="WP_198914603.1">
    <property type="nucleotide sequence ID" value="NZ_JAEKPD010000001.1"/>
</dbReference>
<dbReference type="EMBL" id="JAEKPD010000001">
    <property type="protein sequence ID" value="MBJ3761438.1"/>
    <property type="molecule type" value="Genomic_DNA"/>
</dbReference>
<dbReference type="InterPro" id="IPR000182">
    <property type="entry name" value="GNAT_dom"/>
</dbReference>
<dbReference type="GO" id="GO:0016747">
    <property type="term" value="F:acyltransferase activity, transferring groups other than amino-acyl groups"/>
    <property type="evidence" value="ECO:0007669"/>
    <property type="project" value="InterPro"/>
</dbReference>
<dbReference type="AlphaFoldDB" id="A0A934I742"/>
<protein>
    <submittedName>
        <fullName evidence="2">GNAT family N-acetyltransferase</fullName>
    </submittedName>
</protein>
<evidence type="ECO:0000313" key="2">
    <source>
        <dbReference type="EMBL" id="MBJ3761438.1"/>
    </source>
</evidence>
<dbReference type="PANTHER" id="PTHR43610:SF1">
    <property type="entry name" value="N-ACETYLTRANSFERASE DOMAIN-CONTAINING PROTEIN"/>
    <property type="match status" value="1"/>
</dbReference>
<dbReference type="Pfam" id="PF13302">
    <property type="entry name" value="Acetyltransf_3"/>
    <property type="match status" value="1"/>
</dbReference>
<name>A0A934I742_9RHOB</name>
<gene>
    <name evidence="2" type="ORF">ILP92_01560</name>
</gene>
<evidence type="ECO:0000259" key="1">
    <source>
        <dbReference type="PROSITE" id="PS51186"/>
    </source>
</evidence>
<dbReference type="InterPro" id="IPR016181">
    <property type="entry name" value="Acyl_CoA_acyltransferase"/>
</dbReference>
<sequence>MLDFDPQPVLTGERLSLRPLRASDRDGLYHAASDPLVWEQHPASTRHQRDVFDPYFDELLASKGTLCVRTDGTVIGCSRYYPVPAHPGEWGIGYTFLDRAHWGGAWNREMKTLMLRHAFASLPRVWFHIAQDNLRSQIATTRLGAEYQYDEALDMGVPMKAYTLTPDQWRAATGIDLMEDTA</sequence>
<keyword evidence="3" id="KW-1185">Reference proteome</keyword>
<evidence type="ECO:0000313" key="3">
    <source>
        <dbReference type="Proteomes" id="UP000642488"/>
    </source>
</evidence>
<dbReference type="Gene3D" id="3.40.630.30">
    <property type="match status" value="1"/>
</dbReference>
<organism evidence="2 3">
    <name type="scientific">Palleronia pontilimi</name>
    <dbReference type="NCBI Taxonomy" id="1964209"/>
    <lineage>
        <taxon>Bacteria</taxon>
        <taxon>Pseudomonadati</taxon>
        <taxon>Pseudomonadota</taxon>
        <taxon>Alphaproteobacteria</taxon>
        <taxon>Rhodobacterales</taxon>
        <taxon>Roseobacteraceae</taxon>
        <taxon>Palleronia</taxon>
    </lineage>
</organism>
<dbReference type="PROSITE" id="PS51186">
    <property type="entry name" value="GNAT"/>
    <property type="match status" value="1"/>
</dbReference>